<dbReference type="Proteomes" id="UP001307849">
    <property type="component" value="Unassembled WGS sequence"/>
</dbReference>
<gene>
    <name evidence="2" type="ORF">TWF506_000443</name>
</gene>
<sequence length="407" mass="46067">MDTTADPASLSPVETLPQELLSNIIDSLEPCNRASLLRASKRLYHATRPYLWHTLKSNDSPRKRHAAARYSRGLYKIADIVDDIGVEAMGFAHVKRVAFKEGDLSPEKGFSGADPGLDRLSNILNERLLAGEIKIQQVELCWEDIARGSNGAINLLKTLKEYPKLNLPQKPAIIAKRMNDTGDPRGPAIFPIESFALECITNLELAFGGGQPEVGLSLEQTFSDIELLTKILKGTSDLQYLSLEWRESIRDTPSSVMDLPELRDLQSTITDLKQLRGLGLTGYLFHPSFFIIPPENTKALTIKQEVSIAWWRKFAKHPFVGLEDLTMDTRHAGTELISDWLSGDEEEVRFYESAQEYVFLLGELSITGLKRFRTYYDYYYRPDDFVALLRQKNPGVQEITRYDSLHI</sequence>
<dbReference type="PROSITE" id="PS50181">
    <property type="entry name" value="FBOX"/>
    <property type="match status" value="1"/>
</dbReference>
<evidence type="ECO:0000313" key="3">
    <source>
        <dbReference type="Proteomes" id="UP001307849"/>
    </source>
</evidence>
<keyword evidence="3" id="KW-1185">Reference proteome</keyword>
<dbReference type="AlphaFoldDB" id="A0AAN8NQZ0"/>
<dbReference type="Pfam" id="PF12937">
    <property type="entry name" value="F-box-like"/>
    <property type="match status" value="1"/>
</dbReference>
<comment type="caution">
    <text evidence="2">The sequence shown here is derived from an EMBL/GenBank/DDBJ whole genome shotgun (WGS) entry which is preliminary data.</text>
</comment>
<dbReference type="InterPro" id="IPR001810">
    <property type="entry name" value="F-box_dom"/>
</dbReference>
<name>A0AAN8NQZ0_9PEZI</name>
<dbReference type="EMBL" id="JAVHJM010000001">
    <property type="protein sequence ID" value="KAK6520159.1"/>
    <property type="molecule type" value="Genomic_DNA"/>
</dbReference>
<evidence type="ECO:0000313" key="2">
    <source>
        <dbReference type="EMBL" id="KAK6520159.1"/>
    </source>
</evidence>
<evidence type="ECO:0000259" key="1">
    <source>
        <dbReference type="PROSITE" id="PS50181"/>
    </source>
</evidence>
<accession>A0AAN8NQZ0</accession>
<feature type="domain" description="F-box" evidence="1">
    <location>
        <begin position="10"/>
        <end position="55"/>
    </location>
</feature>
<dbReference type="SUPFAM" id="SSF81383">
    <property type="entry name" value="F-box domain"/>
    <property type="match status" value="1"/>
</dbReference>
<dbReference type="InterPro" id="IPR036047">
    <property type="entry name" value="F-box-like_dom_sf"/>
</dbReference>
<protein>
    <recommendedName>
        <fullName evidence="1">F-box domain-containing protein</fullName>
    </recommendedName>
</protein>
<reference evidence="2 3" key="1">
    <citation type="submission" date="2019-10" db="EMBL/GenBank/DDBJ databases">
        <authorList>
            <person name="Palmer J.M."/>
        </authorList>
    </citation>
    <scope>NUCLEOTIDE SEQUENCE [LARGE SCALE GENOMIC DNA]</scope>
    <source>
        <strain evidence="2 3">TWF506</strain>
    </source>
</reference>
<organism evidence="2 3">
    <name type="scientific">Arthrobotrys conoides</name>
    <dbReference type="NCBI Taxonomy" id="74498"/>
    <lineage>
        <taxon>Eukaryota</taxon>
        <taxon>Fungi</taxon>
        <taxon>Dikarya</taxon>
        <taxon>Ascomycota</taxon>
        <taxon>Pezizomycotina</taxon>
        <taxon>Orbiliomycetes</taxon>
        <taxon>Orbiliales</taxon>
        <taxon>Orbiliaceae</taxon>
        <taxon>Arthrobotrys</taxon>
    </lineage>
</organism>
<proteinExistence type="predicted"/>